<proteinExistence type="predicted"/>
<dbReference type="AlphaFoldDB" id="A0A4T0UJI2"/>
<dbReference type="Pfam" id="PF09361">
    <property type="entry name" value="Phasin_2"/>
    <property type="match status" value="1"/>
</dbReference>
<protein>
    <submittedName>
        <fullName evidence="2">Phasin family protein</fullName>
    </submittedName>
</protein>
<sequence length="189" mass="19696">MFTQQQDFAALGQANFDKALRLSSIVLAGAERMTNLQLELSRKLLADNAQAVKSLSEIKDPKALAEFQAAQAQPSIDQGLAAARSLYDACVETQNELVSFFEEQVAESNKTVMASLDKFGKNAPAGSDVAVNALKTLLSTTNAAIDNVSKTAKKMGTEFAEASVNAATSAAKNTGAAVGRAAKKAAPAA</sequence>
<dbReference type="RefSeq" id="WP_136555617.1">
    <property type="nucleotide sequence ID" value="NZ_STGJ01000022.1"/>
</dbReference>
<evidence type="ECO:0000259" key="1">
    <source>
        <dbReference type="Pfam" id="PF09361"/>
    </source>
</evidence>
<dbReference type="EMBL" id="STGJ01000022">
    <property type="protein sequence ID" value="TIC78729.1"/>
    <property type="molecule type" value="Genomic_DNA"/>
</dbReference>
<evidence type="ECO:0000313" key="2">
    <source>
        <dbReference type="EMBL" id="TIC78729.1"/>
    </source>
</evidence>
<dbReference type="OrthoDB" id="5298576at2"/>
<dbReference type="InterPro" id="IPR010127">
    <property type="entry name" value="Phasin_subfam-1"/>
</dbReference>
<name>A0A4T0UJI2_9NEIS</name>
<gene>
    <name evidence="2" type="ORF">E5K04_15055</name>
</gene>
<feature type="domain" description="Phasin" evidence="1">
    <location>
        <begin position="6"/>
        <end position="105"/>
    </location>
</feature>
<organism evidence="2 3">
    <name type="scientific">Crenobacter intestini</name>
    <dbReference type="NCBI Taxonomy" id="2563443"/>
    <lineage>
        <taxon>Bacteria</taxon>
        <taxon>Pseudomonadati</taxon>
        <taxon>Pseudomonadota</taxon>
        <taxon>Betaproteobacteria</taxon>
        <taxon>Neisseriales</taxon>
        <taxon>Neisseriaceae</taxon>
        <taxon>Crenobacter</taxon>
    </lineage>
</organism>
<dbReference type="InterPro" id="IPR018968">
    <property type="entry name" value="Phasin"/>
</dbReference>
<evidence type="ECO:0000313" key="3">
    <source>
        <dbReference type="Proteomes" id="UP000308891"/>
    </source>
</evidence>
<keyword evidence="3" id="KW-1185">Reference proteome</keyword>
<reference evidence="2 3" key="1">
    <citation type="submission" date="2019-04" db="EMBL/GenBank/DDBJ databases">
        <title>Crenobacter sp. nov.</title>
        <authorList>
            <person name="Shi S."/>
        </authorList>
    </citation>
    <scope>NUCLEOTIDE SEQUENCE [LARGE SCALE GENOMIC DNA]</scope>
    <source>
        <strain evidence="2 3">GY 70310</strain>
    </source>
</reference>
<comment type="caution">
    <text evidence="2">The sequence shown here is derived from an EMBL/GenBank/DDBJ whole genome shotgun (WGS) entry which is preliminary data.</text>
</comment>
<dbReference type="NCBIfam" id="TIGR01841">
    <property type="entry name" value="phasin"/>
    <property type="match status" value="1"/>
</dbReference>
<dbReference type="Proteomes" id="UP000308891">
    <property type="component" value="Unassembled WGS sequence"/>
</dbReference>
<accession>A0A4T0UJI2</accession>